<gene>
    <name evidence="4" type="primary">MTMR9</name>
    <name evidence="4" type="ORF">AWC38_SpisGene18942</name>
</gene>
<dbReference type="SUPFAM" id="SSF52799">
    <property type="entry name" value="(Phosphotyrosine protein) phosphatases II"/>
    <property type="match status" value="1"/>
</dbReference>
<dbReference type="GO" id="GO:0010507">
    <property type="term" value="P:negative regulation of autophagy"/>
    <property type="evidence" value="ECO:0007669"/>
    <property type="project" value="TreeGrafter"/>
</dbReference>
<keyword evidence="5" id="KW-1185">Reference proteome</keyword>
<feature type="domain" description="Reverse transcriptase" evidence="2">
    <location>
        <begin position="513"/>
        <end position="779"/>
    </location>
</feature>
<dbReference type="PANTHER" id="PTHR10807:SF73">
    <property type="entry name" value="LD06050P"/>
    <property type="match status" value="1"/>
</dbReference>
<dbReference type="InterPro" id="IPR000477">
    <property type="entry name" value="RT_dom"/>
</dbReference>
<comment type="similarity">
    <text evidence="1">Belongs to the protein-tyrosine phosphatase family. Non-receptor class myotubularin subfamily.</text>
</comment>
<name>A0A2B4RHW2_STYPI</name>
<evidence type="ECO:0000259" key="2">
    <source>
        <dbReference type="PROSITE" id="PS50878"/>
    </source>
</evidence>
<dbReference type="Pfam" id="PF00078">
    <property type="entry name" value="RVT_1"/>
    <property type="match status" value="1"/>
</dbReference>
<sequence length="887" mass="99980">MLLHSAVEHVEKKVSGQQGILAIRCKNFDVVKLKFSNIEEALNVASSIEVLSTVENTNLRYPFFYRHLRAIDEDGWDIFSTEMEFLKLSSLTQGWRISHVNSGYKVCPSYPASVVVPAMISDDTLKASAQFRQSGRFPVLSYYHKRNGVVLLRCGQPLTAIASKRSREDEKLVNATLGGESKGVIIDTRSSAAAMNSRSKGGGVEPESHYPQWKRVNQSIERYPALTDSIAKLLEASMDPNLSMNSWLSKLEASSWLDYVQSVLSTACFIAQCLDTQGTTVLVHGDAGTDATLQVTSLAQVLLDPHCRTTKGFEELIDREWLRGGHPFAERCVKVGLSPNRYKGQGPVFLLFLDCVWQIYQQFPCSFEFNDRFLIALFEHAYSSQFGTFLCNNEGERQAAKLKSKTISLWSHLNQADILKPLLNPMYEANSSVLWPSVASQSLSFEPLTHNPFDPPQTNDESHAVNTISEFSTFMKLSALNPSKAQGPDGIPVWLLKENADLLAGPVSVILNSSFHESRLPPSWKEADVVPVPKQRPINDINKHLRPISLTPILSKLAEDHIVEKYVKPAVLRSIDPRQFGSIPKSSTTHALVNMTHNWLVNTDGNGATARVALLDFRKAFDLIDHSVLVQKLATYDIPSQTKSWIVDFLMDRKQRVKLAQDCHSEWRSVPSGVPQGTKLVPWLFLIMINDLDTPADLWKYVEDTSCSEIVTKGSESKLQETVDDLSRQASIDWFQLNEAKCKELRIGFSNSNYDFKPLVLNGKPLELVTSAKLLGVTISHELKWNMHTSELSKKCSSRLYFLRQPKRSGVAPRELVQFYVTFIIHRSLPNYISEDLERIQRRALRIIYPDLSYSVALEKAVLPKLYERRENISTNLFDEIVHNPTH</sequence>
<dbReference type="InterPro" id="IPR010569">
    <property type="entry name" value="Myotubularin-like_Pase_dom"/>
</dbReference>
<protein>
    <submittedName>
        <fullName evidence="4">Myotubularin-related protein 9</fullName>
    </submittedName>
</protein>
<evidence type="ECO:0000256" key="1">
    <source>
        <dbReference type="ARBA" id="ARBA00007471"/>
    </source>
</evidence>
<evidence type="ECO:0000313" key="4">
    <source>
        <dbReference type="EMBL" id="PFX16766.1"/>
    </source>
</evidence>
<evidence type="ECO:0000259" key="3">
    <source>
        <dbReference type="PROSITE" id="PS51339"/>
    </source>
</evidence>
<dbReference type="CDD" id="cd01650">
    <property type="entry name" value="RT_nLTR_like"/>
    <property type="match status" value="1"/>
</dbReference>
<dbReference type="InterPro" id="IPR030564">
    <property type="entry name" value="Myotubularin"/>
</dbReference>
<dbReference type="PROSITE" id="PS51339">
    <property type="entry name" value="PPASE_MYOTUBULARIN"/>
    <property type="match status" value="1"/>
</dbReference>
<dbReference type="InterPro" id="IPR029021">
    <property type="entry name" value="Prot-tyrosine_phosphatase-like"/>
</dbReference>
<dbReference type="STRING" id="50429.A0A2B4RHW2"/>
<dbReference type="Pfam" id="PF06602">
    <property type="entry name" value="Myotub-related"/>
    <property type="match status" value="1"/>
</dbReference>
<dbReference type="PROSITE" id="PS50878">
    <property type="entry name" value="RT_POL"/>
    <property type="match status" value="1"/>
</dbReference>
<dbReference type="OrthoDB" id="271628at2759"/>
<dbReference type="CDD" id="cd14536">
    <property type="entry name" value="PTP-MTMR9"/>
    <property type="match status" value="1"/>
</dbReference>
<dbReference type="Pfam" id="PF09004">
    <property type="entry name" value="ALKBH8_N"/>
    <property type="match status" value="1"/>
</dbReference>
<dbReference type="GO" id="GO:0004438">
    <property type="term" value="F:phosphatidylinositol-3-phosphate phosphatase activity"/>
    <property type="evidence" value="ECO:0007669"/>
    <property type="project" value="TreeGrafter"/>
</dbReference>
<dbReference type="AlphaFoldDB" id="A0A2B4RHW2"/>
<dbReference type="InterPro" id="IPR011993">
    <property type="entry name" value="PH-like_dom_sf"/>
</dbReference>
<dbReference type="InterPro" id="IPR015095">
    <property type="entry name" value="AlkB_hom8_N"/>
</dbReference>
<organism evidence="4 5">
    <name type="scientific">Stylophora pistillata</name>
    <name type="common">Smooth cauliflower coral</name>
    <dbReference type="NCBI Taxonomy" id="50429"/>
    <lineage>
        <taxon>Eukaryota</taxon>
        <taxon>Metazoa</taxon>
        <taxon>Cnidaria</taxon>
        <taxon>Anthozoa</taxon>
        <taxon>Hexacorallia</taxon>
        <taxon>Scleractinia</taxon>
        <taxon>Astrocoeniina</taxon>
        <taxon>Pocilloporidae</taxon>
        <taxon>Stylophora</taxon>
    </lineage>
</organism>
<dbReference type="GO" id="GO:0019903">
    <property type="term" value="F:protein phosphatase binding"/>
    <property type="evidence" value="ECO:0007669"/>
    <property type="project" value="TreeGrafter"/>
</dbReference>
<feature type="domain" description="Myotubularin phosphatase" evidence="3">
    <location>
        <begin position="75"/>
        <end position="450"/>
    </location>
</feature>
<dbReference type="Gene3D" id="2.30.29.30">
    <property type="entry name" value="Pleckstrin-homology domain (PH domain)/Phosphotyrosine-binding domain (PTB)"/>
    <property type="match status" value="1"/>
</dbReference>
<reference evidence="5" key="1">
    <citation type="journal article" date="2017" name="bioRxiv">
        <title>Comparative analysis of the genomes of Stylophora pistillata and Acropora digitifera provides evidence for extensive differences between species of corals.</title>
        <authorList>
            <person name="Voolstra C.R."/>
            <person name="Li Y."/>
            <person name="Liew Y.J."/>
            <person name="Baumgarten S."/>
            <person name="Zoccola D."/>
            <person name="Flot J.-F."/>
            <person name="Tambutte S."/>
            <person name="Allemand D."/>
            <person name="Aranda M."/>
        </authorList>
    </citation>
    <scope>NUCLEOTIDE SEQUENCE [LARGE SCALE GENOMIC DNA]</scope>
</reference>
<comment type="caution">
    <text evidence="4">The sequence shown here is derived from an EMBL/GenBank/DDBJ whole genome shotgun (WGS) entry which is preliminary data.</text>
</comment>
<dbReference type="PANTHER" id="PTHR10807">
    <property type="entry name" value="MYOTUBULARIN-RELATED"/>
    <property type="match status" value="1"/>
</dbReference>
<proteinExistence type="inferred from homology"/>
<dbReference type="GO" id="GO:0005737">
    <property type="term" value="C:cytoplasm"/>
    <property type="evidence" value="ECO:0007669"/>
    <property type="project" value="TreeGrafter"/>
</dbReference>
<accession>A0A2B4RHW2</accession>
<dbReference type="GO" id="GO:0008168">
    <property type="term" value="F:methyltransferase activity"/>
    <property type="evidence" value="ECO:0007669"/>
    <property type="project" value="InterPro"/>
</dbReference>
<dbReference type="GO" id="GO:0046856">
    <property type="term" value="P:phosphatidylinositol dephosphorylation"/>
    <property type="evidence" value="ECO:0007669"/>
    <property type="project" value="TreeGrafter"/>
</dbReference>
<dbReference type="EMBL" id="LSMT01000520">
    <property type="protein sequence ID" value="PFX16766.1"/>
    <property type="molecule type" value="Genomic_DNA"/>
</dbReference>
<dbReference type="Proteomes" id="UP000225706">
    <property type="component" value="Unassembled WGS sequence"/>
</dbReference>
<dbReference type="GO" id="GO:0016706">
    <property type="term" value="F:2-oxoglutarate-dependent dioxygenase activity"/>
    <property type="evidence" value="ECO:0007669"/>
    <property type="project" value="InterPro"/>
</dbReference>
<dbReference type="GO" id="GO:0106018">
    <property type="term" value="F:phosphatidylinositol-3,5-bisphosphate phosphatase activity"/>
    <property type="evidence" value="ECO:0007669"/>
    <property type="project" value="TreeGrafter"/>
</dbReference>
<evidence type="ECO:0000313" key="5">
    <source>
        <dbReference type="Proteomes" id="UP000225706"/>
    </source>
</evidence>